<evidence type="ECO:0000313" key="2">
    <source>
        <dbReference type="EMBL" id="CAH3047209.1"/>
    </source>
</evidence>
<name>A0ABN8NBU0_9CNID</name>
<dbReference type="Proteomes" id="UP001159405">
    <property type="component" value="Unassembled WGS sequence"/>
</dbReference>
<feature type="region of interest" description="Disordered" evidence="1">
    <location>
        <begin position="1"/>
        <end position="36"/>
    </location>
</feature>
<feature type="compositionally biased region" description="Basic and acidic residues" evidence="1">
    <location>
        <begin position="25"/>
        <end position="35"/>
    </location>
</feature>
<reference evidence="2 3" key="1">
    <citation type="submission" date="2022-05" db="EMBL/GenBank/DDBJ databases">
        <authorList>
            <consortium name="Genoscope - CEA"/>
            <person name="William W."/>
        </authorList>
    </citation>
    <scope>NUCLEOTIDE SEQUENCE [LARGE SCALE GENOMIC DNA]</scope>
</reference>
<evidence type="ECO:0000256" key="1">
    <source>
        <dbReference type="SAM" id="MobiDB-lite"/>
    </source>
</evidence>
<protein>
    <submittedName>
        <fullName evidence="2">Uncharacterized protein</fullName>
    </submittedName>
</protein>
<keyword evidence="3" id="KW-1185">Reference proteome</keyword>
<organism evidence="2 3">
    <name type="scientific">Porites lobata</name>
    <dbReference type="NCBI Taxonomy" id="104759"/>
    <lineage>
        <taxon>Eukaryota</taxon>
        <taxon>Metazoa</taxon>
        <taxon>Cnidaria</taxon>
        <taxon>Anthozoa</taxon>
        <taxon>Hexacorallia</taxon>
        <taxon>Scleractinia</taxon>
        <taxon>Fungiina</taxon>
        <taxon>Poritidae</taxon>
        <taxon>Porites</taxon>
    </lineage>
</organism>
<gene>
    <name evidence="2" type="ORF">PLOB_00009799</name>
</gene>
<sequence>KLGPKAPEWLRKSHGKSKPQGGYGRENERGGKGATKEGIAGLCERIRTRCATATNEREDQRKSWYTSTCSEYVQKECVGTWKSRSAEILLKDLHHNGDAFVEDHMGLRCLEQSEEDPLVYQTGHRQLKCIIGKVQIIKDGNNFSLSCLEEQRLVVLLQGTIESDDSPASGGDEEEGEQAQADNFSEPIRFEAGRSRSGRPTTRYVL</sequence>
<dbReference type="EMBL" id="CALNXK010000015">
    <property type="protein sequence ID" value="CAH3047209.1"/>
    <property type="molecule type" value="Genomic_DNA"/>
</dbReference>
<comment type="caution">
    <text evidence="2">The sequence shown here is derived from an EMBL/GenBank/DDBJ whole genome shotgun (WGS) entry which is preliminary data.</text>
</comment>
<feature type="region of interest" description="Disordered" evidence="1">
    <location>
        <begin position="163"/>
        <end position="206"/>
    </location>
</feature>
<proteinExistence type="predicted"/>
<evidence type="ECO:0000313" key="3">
    <source>
        <dbReference type="Proteomes" id="UP001159405"/>
    </source>
</evidence>
<accession>A0ABN8NBU0</accession>
<feature type="non-terminal residue" evidence="2">
    <location>
        <position position="1"/>
    </location>
</feature>